<proteinExistence type="predicted"/>
<feature type="non-terminal residue" evidence="1">
    <location>
        <position position="1"/>
    </location>
</feature>
<reference evidence="1 2" key="1">
    <citation type="journal article" date="2014" name="Nat. Genet.">
        <title>Genome and transcriptome of the porcine whipworm Trichuris suis.</title>
        <authorList>
            <person name="Jex A.R."/>
            <person name="Nejsum P."/>
            <person name="Schwarz E.M."/>
            <person name="Hu L."/>
            <person name="Young N.D."/>
            <person name="Hall R.S."/>
            <person name="Korhonen P.K."/>
            <person name="Liao S."/>
            <person name="Thamsborg S."/>
            <person name="Xia J."/>
            <person name="Xu P."/>
            <person name="Wang S."/>
            <person name="Scheerlinck J.P."/>
            <person name="Hofmann A."/>
            <person name="Sternberg P.W."/>
            <person name="Wang J."/>
            <person name="Gasser R.B."/>
        </authorList>
    </citation>
    <scope>NUCLEOTIDE SEQUENCE [LARGE SCALE GENOMIC DNA]</scope>
    <source>
        <strain evidence="1">DCEP-RM93M</strain>
    </source>
</reference>
<name>A0A085MM21_9BILA</name>
<accession>A0A085MM21</accession>
<gene>
    <name evidence="1" type="ORF">M513_01030</name>
</gene>
<sequence length="155" mass="17813">LQAWYSLHVWLPAGLHIVLKFRTTVTKNYCFQSGLNNAVVLWCPLIVLLDMETPDITPMLVGGSHLAESRLADWSFGRRAVWPTGRLVDRSYGRQVVWPTGRLADRSFGRLVVWPTGRLVDWSFGRLVFWTTGRLADRSFGRHVTFLERIKAQDE</sequence>
<evidence type="ECO:0000313" key="1">
    <source>
        <dbReference type="EMBL" id="KFD58267.1"/>
    </source>
</evidence>
<protein>
    <submittedName>
        <fullName evidence="1">Uncharacterized protein</fullName>
    </submittedName>
</protein>
<dbReference type="Proteomes" id="UP000030764">
    <property type="component" value="Unassembled WGS sequence"/>
</dbReference>
<evidence type="ECO:0000313" key="2">
    <source>
        <dbReference type="Proteomes" id="UP000030764"/>
    </source>
</evidence>
<keyword evidence="2" id="KW-1185">Reference proteome</keyword>
<dbReference type="EMBL" id="KL363185">
    <property type="protein sequence ID" value="KFD58267.1"/>
    <property type="molecule type" value="Genomic_DNA"/>
</dbReference>
<dbReference type="AlphaFoldDB" id="A0A085MM21"/>
<organism evidence="1 2">
    <name type="scientific">Trichuris suis</name>
    <name type="common">pig whipworm</name>
    <dbReference type="NCBI Taxonomy" id="68888"/>
    <lineage>
        <taxon>Eukaryota</taxon>
        <taxon>Metazoa</taxon>
        <taxon>Ecdysozoa</taxon>
        <taxon>Nematoda</taxon>
        <taxon>Enoplea</taxon>
        <taxon>Dorylaimia</taxon>
        <taxon>Trichinellida</taxon>
        <taxon>Trichuridae</taxon>
        <taxon>Trichuris</taxon>
    </lineage>
</organism>